<keyword evidence="1" id="KW-1133">Transmembrane helix</keyword>
<keyword evidence="3" id="KW-1185">Reference proteome</keyword>
<reference evidence="2 3" key="1">
    <citation type="submission" date="2018-07" db="EMBL/GenBank/DDBJ databases">
        <title>Leeuwenhoekiella genomics.</title>
        <authorList>
            <person name="Tahon G."/>
            <person name="Willems A."/>
        </authorList>
    </citation>
    <scope>NUCLEOTIDE SEQUENCE [LARGE SCALE GENOMIC DNA]</scope>
    <source>
        <strain evidence="2 3">LMG 22550</strain>
    </source>
</reference>
<evidence type="ECO:0000256" key="1">
    <source>
        <dbReference type="SAM" id="Phobius"/>
    </source>
</evidence>
<name>A0A4Q0PBZ9_9FLAO</name>
<dbReference type="EMBL" id="QOVM01000001">
    <property type="protein sequence ID" value="RXG24245.1"/>
    <property type="molecule type" value="Genomic_DNA"/>
</dbReference>
<dbReference type="Proteomes" id="UP000289238">
    <property type="component" value="Unassembled WGS sequence"/>
</dbReference>
<keyword evidence="1" id="KW-0472">Membrane</keyword>
<protein>
    <submittedName>
        <fullName evidence="2">Uncharacterized protein</fullName>
    </submittedName>
</protein>
<proteinExistence type="predicted"/>
<dbReference type="AlphaFoldDB" id="A0A4Q0PBZ9"/>
<accession>A0A4Q0PBZ9</accession>
<evidence type="ECO:0000313" key="3">
    <source>
        <dbReference type="Proteomes" id="UP000289238"/>
    </source>
</evidence>
<organism evidence="2 3">
    <name type="scientific">Leeuwenhoekiella aequorea</name>
    <dbReference type="NCBI Taxonomy" id="283736"/>
    <lineage>
        <taxon>Bacteria</taxon>
        <taxon>Pseudomonadati</taxon>
        <taxon>Bacteroidota</taxon>
        <taxon>Flavobacteriia</taxon>
        <taxon>Flavobacteriales</taxon>
        <taxon>Flavobacteriaceae</taxon>
        <taxon>Leeuwenhoekiella</taxon>
    </lineage>
</organism>
<feature type="transmembrane region" description="Helical" evidence="1">
    <location>
        <begin position="133"/>
        <end position="152"/>
    </location>
</feature>
<keyword evidence="1" id="KW-0812">Transmembrane</keyword>
<sequence>MGLSKSCLHIICIFDKMDERLTKKIVEEVFEKAKTKSASHSKHALSKQVELESRLSYRTLERTYNKFITKTRDLDYAPNSDSIDEFCIYLGYQNYADYVSKKSVKTTPSQDSTLDISKPTETAKPTSKRKLQFLVIAALVIICIAIAAHMNYNSIGLKNTKSGACMTWNGGSYEKISCSEKPYSKFGTPIEPYDDTRLKNFKRIKVNMATPFFAEETDKPLIWYYKTDEETIEYYTAPGVHPVNGKTLKAVTKYIIQKYVPLHQNWESSFLIE</sequence>
<gene>
    <name evidence="2" type="ORF">DSM00_29</name>
</gene>
<evidence type="ECO:0000313" key="2">
    <source>
        <dbReference type="EMBL" id="RXG24245.1"/>
    </source>
</evidence>
<comment type="caution">
    <text evidence="2">The sequence shown here is derived from an EMBL/GenBank/DDBJ whole genome shotgun (WGS) entry which is preliminary data.</text>
</comment>